<comment type="caution">
    <text evidence="2">The sequence shown here is derived from an EMBL/GenBank/DDBJ whole genome shotgun (WGS) entry which is preliminary data.</text>
</comment>
<keyword evidence="3" id="KW-1185">Reference proteome</keyword>
<sequence length="134" mass="14729">MHYVGAVLVFRGKSSLPHGILKLLTKWKTMDTEPGERTAAQRIECGKRERVLDKMRKAAAELGINHQDHEATPEGRIVMNLQLVNFIVIVAILVEFVIPVGGGLSLIGRSSALPSDWTGEPSVHSTYLLTQITT</sequence>
<dbReference type="Proteomes" id="UP000537989">
    <property type="component" value="Unassembled WGS sequence"/>
</dbReference>
<evidence type="ECO:0000256" key="1">
    <source>
        <dbReference type="SAM" id="Phobius"/>
    </source>
</evidence>
<name>A0AAN6BY49_FUSAU</name>
<dbReference type="EMBL" id="JAAMOD010000241">
    <property type="protein sequence ID" value="KAF5234040.1"/>
    <property type="molecule type" value="Genomic_DNA"/>
</dbReference>
<organism evidence="2 3">
    <name type="scientific">Fusarium austroamericanum</name>
    <dbReference type="NCBI Taxonomy" id="282268"/>
    <lineage>
        <taxon>Eukaryota</taxon>
        <taxon>Fungi</taxon>
        <taxon>Dikarya</taxon>
        <taxon>Ascomycota</taxon>
        <taxon>Pezizomycotina</taxon>
        <taxon>Sordariomycetes</taxon>
        <taxon>Hypocreomycetidae</taxon>
        <taxon>Hypocreales</taxon>
        <taxon>Nectriaceae</taxon>
        <taxon>Fusarium</taxon>
    </lineage>
</organism>
<dbReference type="AlphaFoldDB" id="A0AAN6BY49"/>
<evidence type="ECO:0000313" key="2">
    <source>
        <dbReference type="EMBL" id="KAF5234040.1"/>
    </source>
</evidence>
<keyword evidence="1" id="KW-1133">Transmembrane helix</keyword>
<proteinExistence type="predicted"/>
<keyword evidence="1" id="KW-0472">Membrane</keyword>
<reference evidence="2 3" key="1">
    <citation type="submission" date="2020-02" db="EMBL/GenBank/DDBJ databases">
        <title>Identification and distribution of gene clusters putatively required for synthesis of sphingolipid metabolism inhibitors in phylogenetically diverse species of the filamentous fungus Fusarium.</title>
        <authorList>
            <person name="Kim H.-S."/>
            <person name="Busman M."/>
            <person name="Brown D.W."/>
            <person name="Divon H."/>
            <person name="Uhlig S."/>
            <person name="Proctor R.H."/>
        </authorList>
    </citation>
    <scope>NUCLEOTIDE SEQUENCE [LARGE SCALE GENOMIC DNA]</scope>
    <source>
        <strain evidence="2 3">NRRL 2903</strain>
    </source>
</reference>
<evidence type="ECO:0000313" key="3">
    <source>
        <dbReference type="Proteomes" id="UP000537989"/>
    </source>
</evidence>
<feature type="transmembrane region" description="Helical" evidence="1">
    <location>
        <begin position="83"/>
        <end position="107"/>
    </location>
</feature>
<protein>
    <submittedName>
        <fullName evidence="2">Uncharacterized protein</fullName>
    </submittedName>
</protein>
<keyword evidence="1" id="KW-0812">Transmembrane</keyword>
<accession>A0AAN6BY49</accession>
<gene>
    <name evidence="2" type="ORF">FAUST_7819</name>
</gene>